<dbReference type="PANTHER" id="PTHR23542:SF1">
    <property type="entry name" value="MAJOR FACILITATOR SUPERFAMILY (MFS) PROFILE DOMAIN-CONTAINING PROTEIN"/>
    <property type="match status" value="1"/>
</dbReference>
<protein>
    <submittedName>
        <fullName evidence="7">MFS transporter</fullName>
    </submittedName>
</protein>
<dbReference type="EMBL" id="CP115965">
    <property type="protein sequence ID" value="WZW98254.1"/>
    <property type="molecule type" value="Genomic_DNA"/>
</dbReference>
<dbReference type="Proteomes" id="UP001434337">
    <property type="component" value="Chromosome"/>
</dbReference>
<gene>
    <name evidence="7" type="ORF">PCC79_15405</name>
</gene>
<sequence>MQLSAYRAVWAHPVVRQAAILGFLGKAPWFGAAIILTLHVVDGLGRSYAAAGLVTAVFTLATAVSSPWRGRLLDTVGLRRTLIPSLVVLPVAFLAAPFVGYGWLLVAMAAVGLLAVPWFVITRQMTLAAVPVEQRRTALALDSVLTELAFMFGPLAGVLAATTWDTGWALVTFALLSLLGALGFVVVNPPLVAPVRPDAAADATPRAGMRTWLNRAVATTFVANVAIAFTLAGSDLAIVGAMRAMGTTHLLGVVLAVWASGSLIGGLIYGGLTGRTIPLTFLVAGLALTTLLGSLGVTWWLLSLAMMGAGLFCATSLAAAVERISHHVPERYRGEALGWQGTFATAGNALAPPVVGWVIDHQGWQAGFLATGGVGLLLAALGWLVLVAGVRTRRRIHATQRGRPSSLSA</sequence>
<feature type="transmembrane region" description="Helical" evidence="5">
    <location>
        <begin position="216"/>
        <end position="238"/>
    </location>
</feature>
<dbReference type="InterPro" id="IPR036259">
    <property type="entry name" value="MFS_trans_sf"/>
</dbReference>
<feature type="transmembrane region" description="Helical" evidence="5">
    <location>
        <begin position="250"/>
        <end position="272"/>
    </location>
</feature>
<feature type="transmembrane region" description="Helical" evidence="5">
    <location>
        <begin position="279"/>
        <end position="301"/>
    </location>
</feature>
<keyword evidence="3 5" id="KW-1133">Transmembrane helix</keyword>
<keyword evidence="4 5" id="KW-0472">Membrane</keyword>
<evidence type="ECO:0000256" key="1">
    <source>
        <dbReference type="ARBA" id="ARBA00004651"/>
    </source>
</evidence>
<feature type="transmembrane region" description="Helical" evidence="5">
    <location>
        <begin position="167"/>
        <end position="187"/>
    </location>
</feature>
<dbReference type="InterPro" id="IPR020846">
    <property type="entry name" value="MFS_dom"/>
</dbReference>
<dbReference type="PANTHER" id="PTHR23542">
    <property type="match status" value="1"/>
</dbReference>
<evidence type="ECO:0000313" key="8">
    <source>
        <dbReference type="Proteomes" id="UP001434337"/>
    </source>
</evidence>
<evidence type="ECO:0000256" key="5">
    <source>
        <dbReference type="SAM" id="Phobius"/>
    </source>
</evidence>
<evidence type="ECO:0000256" key="2">
    <source>
        <dbReference type="ARBA" id="ARBA00022692"/>
    </source>
</evidence>
<dbReference type="InterPro" id="IPR011701">
    <property type="entry name" value="MFS"/>
</dbReference>
<organism evidence="7 8">
    <name type="scientific">Propioniciclava soli</name>
    <dbReference type="NCBI Taxonomy" id="2775081"/>
    <lineage>
        <taxon>Bacteria</taxon>
        <taxon>Bacillati</taxon>
        <taxon>Actinomycetota</taxon>
        <taxon>Actinomycetes</taxon>
        <taxon>Propionibacteriales</taxon>
        <taxon>Propionibacteriaceae</taxon>
        <taxon>Propioniciclava</taxon>
    </lineage>
</organism>
<comment type="subcellular location">
    <subcellularLocation>
        <location evidence="1">Cell membrane</location>
        <topology evidence="1">Multi-pass membrane protein</topology>
    </subcellularLocation>
</comment>
<keyword evidence="2 5" id="KW-0812">Transmembrane</keyword>
<proteinExistence type="predicted"/>
<feature type="transmembrane region" description="Helical" evidence="5">
    <location>
        <begin position="20"/>
        <end position="41"/>
    </location>
</feature>
<feature type="transmembrane region" description="Helical" evidence="5">
    <location>
        <begin position="101"/>
        <end position="121"/>
    </location>
</feature>
<reference evidence="7 8" key="1">
    <citation type="journal article" date="2023" name="Environ Microbiome">
        <title>A coral-associated actinobacterium mitigates coral bleaching under heat stress.</title>
        <authorList>
            <person name="Li J."/>
            <person name="Zou Y."/>
            <person name="Li Q."/>
            <person name="Zhang J."/>
            <person name="Bourne D.G."/>
            <person name="Lyu Y."/>
            <person name="Liu C."/>
            <person name="Zhang S."/>
        </authorList>
    </citation>
    <scope>NUCLEOTIDE SEQUENCE [LARGE SCALE GENOMIC DNA]</scope>
    <source>
        <strain evidence="7 8">SCSIO 13291</strain>
    </source>
</reference>
<dbReference type="Gene3D" id="1.20.1250.20">
    <property type="entry name" value="MFS general substrate transporter like domains"/>
    <property type="match status" value="2"/>
</dbReference>
<accession>A0ABZ3C688</accession>
<evidence type="ECO:0000256" key="4">
    <source>
        <dbReference type="ARBA" id="ARBA00023136"/>
    </source>
</evidence>
<feature type="domain" description="Major facilitator superfamily (MFS) profile" evidence="6">
    <location>
        <begin position="1"/>
        <end position="390"/>
    </location>
</feature>
<dbReference type="SUPFAM" id="SSF103473">
    <property type="entry name" value="MFS general substrate transporter"/>
    <property type="match status" value="1"/>
</dbReference>
<name>A0ABZ3C688_9ACTN</name>
<feature type="transmembrane region" description="Helical" evidence="5">
    <location>
        <begin position="365"/>
        <end position="390"/>
    </location>
</feature>
<evidence type="ECO:0000259" key="6">
    <source>
        <dbReference type="PROSITE" id="PS50850"/>
    </source>
</evidence>
<evidence type="ECO:0000256" key="3">
    <source>
        <dbReference type="ARBA" id="ARBA00022989"/>
    </source>
</evidence>
<feature type="transmembrane region" description="Helical" evidence="5">
    <location>
        <begin position="141"/>
        <end position="161"/>
    </location>
</feature>
<dbReference type="RefSeq" id="WP_342372350.1">
    <property type="nucleotide sequence ID" value="NZ_CP115965.1"/>
</dbReference>
<feature type="transmembrane region" description="Helical" evidence="5">
    <location>
        <begin position="77"/>
        <end position="95"/>
    </location>
</feature>
<dbReference type="Pfam" id="PF07690">
    <property type="entry name" value="MFS_1"/>
    <property type="match status" value="1"/>
</dbReference>
<dbReference type="PROSITE" id="PS50850">
    <property type="entry name" value="MFS"/>
    <property type="match status" value="1"/>
</dbReference>
<evidence type="ECO:0000313" key="7">
    <source>
        <dbReference type="EMBL" id="WZW98254.1"/>
    </source>
</evidence>
<feature type="transmembrane region" description="Helical" evidence="5">
    <location>
        <begin position="47"/>
        <end position="65"/>
    </location>
</feature>
<keyword evidence="8" id="KW-1185">Reference proteome</keyword>